<protein>
    <submittedName>
        <fullName evidence="1">MFS transporter</fullName>
    </submittedName>
</protein>
<accession>A0ACC3T602</accession>
<evidence type="ECO:0000313" key="2">
    <source>
        <dbReference type="Proteomes" id="UP001433508"/>
    </source>
</evidence>
<keyword evidence="2" id="KW-1185">Reference proteome</keyword>
<gene>
    <name evidence="1" type="ORF">V1525DRAFT_68910</name>
</gene>
<comment type="caution">
    <text evidence="1">The sequence shown here is derived from an EMBL/GenBank/DDBJ whole genome shotgun (WGS) entry which is preliminary data.</text>
</comment>
<sequence>MAEKAKLESTAHIISTFEDVKKGEMLHINSTRVVQVEHELESMAHFNSTDENVKKGDMLHINSTRVVQAEHELGFWKAVRQYPMAVFWAAFFCLAIIMIGYDTQIIASFYALPAFQQRFGYLYQGSYIISAPWQVALSMGQPIGQVLGAFACAWPIEKFGCRITLAACCMWSIGFIFLQFFSLSITSLCIGEIVGGLVFGFYGVIAPTYASEICPLALRGVLTASINLAFVIGTFIAQGCAAGVQSRLDEWSYKIPFAVQWFWPTVVLVGLCFAPESPYWLVRQNRKDDARRSLLRLSSAKHRPDIESLLVMIEETDLLERETEANTSYLDCFLGVNRRRTEISIMVFLNQIFGGAPLIGYVNYFFEQAGLNSSDAFAMGVGNLALGFVGTCISWPLMSYFGRRTIYNWGMILLTIILFIIGFLDFGRGVSSVIWTQASLLDVWTFIYQMTIGPLAFVIISEISSTRLRSRTIAITTAVQGVGNIIFGVVTPYMLNPSQANWAGKTGFLYGGFSFICSIWCWFRVPESRERTFEELDILFEREIPARDFSKYDLLHAHHRTCDDVPKCRPSPISA</sequence>
<name>A0ACC3T602_LIPKO</name>
<reference evidence="2" key="1">
    <citation type="journal article" date="2024" name="Front. Bioeng. Biotechnol.">
        <title>Genome-scale model development and genomic sequencing of the oleaginous clade Lipomyces.</title>
        <authorList>
            <person name="Czajka J.J."/>
            <person name="Han Y."/>
            <person name="Kim J."/>
            <person name="Mondo S.J."/>
            <person name="Hofstad B.A."/>
            <person name="Robles A."/>
            <person name="Haridas S."/>
            <person name="Riley R."/>
            <person name="LaButti K."/>
            <person name="Pangilinan J."/>
            <person name="Andreopoulos W."/>
            <person name="Lipzen A."/>
            <person name="Yan J."/>
            <person name="Wang M."/>
            <person name="Ng V."/>
            <person name="Grigoriev I.V."/>
            <person name="Spatafora J.W."/>
            <person name="Magnuson J.K."/>
            <person name="Baker S.E."/>
            <person name="Pomraning K.R."/>
        </authorList>
    </citation>
    <scope>NUCLEOTIDE SEQUENCE [LARGE SCALE GENOMIC DNA]</scope>
    <source>
        <strain evidence="2">CBS 7786</strain>
    </source>
</reference>
<organism evidence="1 2">
    <name type="scientific">Lipomyces kononenkoae</name>
    <name type="common">Yeast</name>
    <dbReference type="NCBI Taxonomy" id="34357"/>
    <lineage>
        <taxon>Eukaryota</taxon>
        <taxon>Fungi</taxon>
        <taxon>Dikarya</taxon>
        <taxon>Ascomycota</taxon>
        <taxon>Saccharomycotina</taxon>
        <taxon>Lipomycetes</taxon>
        <taxon>Lipomycetales</taxon>
        <taxon>Lipomycetaceae</taxon>
        <taxon>Lipomyces</taxon>
    </lineage>
</organism>
<proteinExistence type="predicted"/>
<evidence type="ECO:0000313" key="1">
    <source>
        <dbReference type="EMBL" id="KAK9238970.1"/>
    </source>
</evidence>
<dbReference type="Proteomes" id="UP001433508">
    <property type="component" value="Unassembled WGS sequence"/>
</dbReference>
<dbReference type="EMBL" id="MU971350">
    <property type="protein sequence ID" value="KAK9238970.1"/>
    <property type="molecule type" value="Genomic_DNA"/>
</dbReference>